<dbReference type="EMBL" id="JABWDY010027993">
    <property type="protein sequence ID" value="KAF5187440.1"/>
    <property type="molecule type" value="Genomic_DNA"/>
</dbReference>
<name>A0A7J6VTC8_THATH</name>
<organism evidence="1 2">
    <name type="scientific">Thalictrum thalictroides</name>
    <name type="common">Rue-anemone</name>
    <name type="synonym">Anemone thalictroides</name>
    <dbReference type="NCBI Taxonomy" id="46969"/>
    <lineage>
        <taxon>Eukaryota</taxon>
        <taxon>Viridiplantae</taxon>
        <taxon>Streptophyta</taxon>
        <taxon>Embryophyta</taxon>
        <taxon>Tracheophyta</taxon>
        <taxon>Spermatophyta</taxon>
        <taxon>Magnoliopsida</taxon>
        <taxon>Ranunculales</taxon>
        <taxon>Ranunculaceae</taxon>
        <taxon>Thalictroideae</taxon>
        <taxon>Thalictrum</taxon>
    </lineage>
</organism>
<reference evidence="1 2" key="1">
    <citation type="submission" date="2020-06" db="EMBL/GenBank/DDBJ databases">
        <title>Transcriptomic and genomic resources for Thalictrum thalictroides and T. hernandezii: Facilitating candidate gene discovery in an emerging model plant lineage.</title>
        <authorList>
            <person name="Arias T."/>
            <person name="Riano-Pachon D.M."/>
            <person name="Di Stilio V.S."/>
        </authorList>
    </citation>
    <scope>NUCLEOTIDE SEQUENCE [LARGE SCALE GENOMIC DNA]</scope>
    <source>
        <strain evidence="2">cv. WT478/WT964</strain>
        <tissue evidence="1">Leaves</tissue>
    </source>
</reference>
<sequence length="80" mass="9056">MIKLWNVLKPSNFLNHLDGHFCSGWNACEADSFKNLDKVISIYGTGLSMAVTELENSYLFVTIWKFFLLDKLHILTGMGG</sequence>
<evidence type="ECO:0000313" key="2">
    <source>
        <dbReference type="Proteomes" id="UP000554482"/>
    </source>
</evidence>
<proteinExistence type="predicted"/>
<gene>
    <name evidence="1" type="ORF">FRX31_022976</name>
</gene>
<keyword evidence="2" id="KW-1185">Reference proteome</keyword>
<protein>
    <submittedName>
        <fullName evidence="1">Uncharacterized protein</fullName>
    </submittedName>
</protein>
<evidence type="ECO:0000313" key="1">
    <source>
        <dbReference type="EMBL" id="KAF5187440.1"/>
    </source>
</evidence>
<comment type="caution">
    <text evidence="1">The sequence shown here is derived from an EMBL/GenBank/DDBJ whole genome shotgun (WGS) entry which is preliminary data.</text>
</comment>
<accession>A0A7J6VTC8</accession>
<dbReference type="Proteomes" id="UP000554482">
    <property type="component" value="Unassembled WGS sequence"/>
</dbReference>
<dbReference type="AlphaFoldDB" id="A0A7J6VTC8"/>